<proteinExistence type="predicted"/>
<evidence type="ECO:0000313" key="1">
    <source>
        <dbReference type="EMBL" id="QSZ32479.1"/>
    </source>
</evidence>
<dbReference type="Proteomes" id="UP000672032">
    <property type="component" value="Chromosome 3"/>
</dbReference>
<accession>A0A8A3PBL0</accession>
<keyword evidence="2" id="KW-1185">Reference proteome</keyword>
<protein>
    <submittedName>
        <fullName evidence="1">Uncharacterized protein</fullName>
    </submittedName>
</protein>
<name>A0A8A3PBL0_9HELO</name>
<dbReference type="AlphaFoldDB" id="A0A8A3PBL0"/>
<evidence type="ECO:0000313" key="2">
    <source>
        <dbReference type="Proteomes" id="UP000672032"/>
    </source>
</evidence>
<sequence length="69" mass="7516">MPERLGLGLVDTIFHGIERDINGAANSWVDSVEDFVSVLDTAVGYAEGVVGYEAVIGLEYESYVTDYDL</sequence>
<reference evidence="1" key="1">
    <citation type="submission" date="2020-10" db="EMBL/GenBank/DDBJ databases">
        <title>Genome Sequence of Monilinia vaccinii-corymbosi Sheds Light on Mummy Berry Disease Infection of Blueberry and Mating Type.</title>
        <authorList>
            <person name="Yow A.G."/>
            <person name="Zhang Y."/>
            <person name="Bansal K."/>
            <person name="Eacker S.M."/>
            <person name="Sullivan S."/>
            <person name="Liachko I."/>
            <person name="Cubeta M.A."/>
            <person name="Rollins J.A."/>
            <person name="Ashrafi H."/>
        </authorList>
    </citation>
    <scope>NUCLEOTIDE SEQUENCE</scope>
    <source>
        <strain evidence="1">RL-1</strain>
    </source>
</reference>
<dbReference type="EMBL" id="CP063407">
    <property type="protein sequence ID" value="QSZ32479.1"/>
    <property type="molecule type" value="Genomic_DNA"/>
</dbReference>
<organism evidence="1 2">
    <name type="scientific">Monilinia vaccinii-corymbosi</name>
    <dbReference type="NCBI Taxonomy" id="61207"/>
    <lineage>
        <taxon>Eukaryota</taxon>
        <taxon>Fungi</taxon>
        <taxon>Dikarya</taxon>
        <taxon>Ascomycota</taxon>
        <taxon>Pezizomycotina</taxon>
        <taxon>Leotiomycetes</taxon>
        <taxon>Helotiales</taxon>
        <taxon>Sclerotiniaceae</taxon>
        <taxon>Monilinia</taxon>
    </lineage>
</organism>
<gene>
    <name evidence="1" type="ORF">DSL72_002053</name>
</gene>